<accession>A0A834ZGB4</accession>
<evidence type="ECO:0000259" key="1">
    <source>
        <dbReference type="Pfam" id="PF04836"/>
    </source>
</evidence>
<evidence type="ECO:0000313" key="3">
    <source>
        <dbReference type="Proteomes" id="UP000655225"/>
    </source>
</evidence>
<feature type="domain" description="Interferon-related developmental regulator C-terminal" evidence="1">
    <location>
        <begin position="12"/>
        <end position="66"/>
    </location>
</feature>
<dbReference type="PANTHER" id="PTHR12354:SF1">
    <property type="entry name" value="INTERFERON-RELATED DEVELOPMENTAL REGULATOR 1"/>
    <property type="match status" value="1"/>
</dbReference>
<dbReference type="EMBL" id="JABCRI010000006">
    <property type="protein sequence ID" value="KAF8404890.1"/>
    <property type="molecule type" value="Genomic_DNA"/>
</dbReference>
<dbReference type="Proteomes" id="UP000655225">
    <property type="component" value="Unassembled WGS sequence"/>
</dbReference>
<sequence>MGGGFVKHMLENGFLHDVFEFTPMKKHLSDDDHNTDSSDERLYKSPNSVLNKARTRLLNKKRMLSQGKNNGYYSVSLNSEEA</sequence>
<protein>
    <recommendedName>
        <fullName evidence="1">Interferon-related developmental regulator C-terminal domain-containing protein</fullName>
    </recommendedName>
</protein>
<dbReference type="InterPro" id="IPR006921">
    <property type="entry name" value="Interferon-rel_develop_reg_C"/>
</dbReference>
<proteinExistence type="predicted"/>
<dbReference type="Pfam" id="PF04836">
    <property type="entry name" value="IFRD_C"/>
    <property type="match status" value="1"/>
</dbReference>
<dbReference type="PANTHER" id="PTHR12354">
    <property type="entry name" value="INTERFERON-RELATED DEVELOPMENTAL REGULATOR"/>
    <property type="match status" value="1"/>
</dbReference>
<dbReference type="AlphaFoldDB" id="A0A834ZGB4"/>
<organism evidence="2 3">
    <name type="scientific">Tetracentron sinense</name>
    <name type="common">Spur-leaf</name>
    <dbReference type="NCBI Taxonomy" id="13715"/>
    <lineage>
        <taxon>Eukaryota</taxon>
        <taxon>Viridiplantae</taxon>
        <taxon>Streptophyta</taxon>
        <taxon>Embryophyta</taxon>
        <taxon>Tracheophyta</taxon>
        <taxon>Spermatophyta</taxon>
        <taxon>Magnoliopsida</taxon>
        <taxon>Trochodendrales</taxon>
        <taxon>Trochodendraceae</taxon>
        <taxon>Tetracentron</taxon>
    </lineage>
</organism>
<keyword evidence="3" id="KW-1185">Reference proteome</keyword>
<gene>
    <name evidence="2" type="ORF">HHK36_009785</name>
</gene>
<dbReference type="OrthoDB" id="1747673at2759"/>
<evidence type="ECO:0000313" key="2">
    <source>
        <dbReference type="EMBL" id="KAF8404890.1"/>
    </source>
</evidence>
<comment type="caution">
    <text evidence="2">The sequence shown here is derived from an EMBL/GenBank/DDBJ whole genome shotgun (WGS) entry which is preliminary data.</text>
</comment>
<name>A0A834ZGB4_TETSI</name>
<dbReference type="InterPro" id="IPR039777">
    <property type="entry name" value="IFRD"/>
</dbReference>
<reference evidence="2 3" key="1">
    <citation type="submission" date="2020-04" db="EMBL/GenBank/DDBJ databases">
        <title>Plant Genome Project.</title>
        <authorList>
            <person name="Zhang R.-G."/>
        </authorList>
    </citation>
    <scope>NUCLEOTIDE SEQUENCE [LARGE SCALE GENOMIC DNA]</scope>
    <source>
        <strain evidence="2">YNK0</strain>
        <tissue evidence="2">Leaf</tissue>
    </source>
</reference>